<evidence type="ECO:0000256" key="6">
    <source>
        <dbReference type="ARBA" id="ARBA00022989"/>
    </source>
</evidence>
<evidence type="ECO:0000256" key="2">
    <source>
        <dbReference type="ARBA" id="ARBA00010892"/>
    </source>
</evidence>
<evidence type="ECO:0000256" key="4">
    <source>
        <dbReference type="ARBA" id="ARBA00022596"/>
    </source>
</evidence>
<dbReference type="InterPro" id="IPR004688">
    <property type="entry name" value="Ni/Co_transpt"/>
</dbReference>
<dbReference type="GO" id="GO:0012505">
    <property type="term" value="C:endomembrane system"/>
    <property type="evidence" value="ECO:0007669"/>
    <property type="project" value="UniProtKB-SubCell"/>
</dbReference>
<dbReference type="Pfam" id="PF03824">
    <property type="entry name" value="NicO"/>
    <property type="match status" value="1"/>
</dbReference>
<reference evidence="9" key="1">
    <citation type="submission" date="2013-08" db="EMBL/GenBank/DDBJ databases">
        <authorList>
            <person name="Mendez C."/>
            <person name="Richter M."/>
            <person name="Ferrer M."/>
            <person name="Sanchez J."/>
        </authorList>
    </citation>
    <scope>NUCLEOTIDE SEQUENCE</scope>
</reference>
<keyword evidence="5 8" id="KW-0812">Transmembrane</keyword>
<dbReference type="PANTHER" id="PTHR31611:SF0">
    <property type="entry name" value="HIGH-AFFINITY NICKEL TRANSPORT PROTEIN NIC1"/>
    <property type="match status" value="1"/>
</dbReference>
<protein>
    <submittedName>
        <fullName evidence="9">High-affinity nickel-transporter</fullName>
    </submittedName>
</protein>
<dbReference type="EMBL" id="AUZY01012082">
    <property type="protein sequence ID" value="EQD31560.1"/>
    <property type="molecule type" value="Genomic_DNA"/>
</dbReference>
<comment type="caution">
    <text evidence="9">The sequence shown here is derived from an EMBL/GenBank/DDBJ whole genome shotgun (WGS) entry which is preliminary data.</text>
</comment>
<evidence type="ECO:0000256" key="3">
    <source>
        <dbReference type="ARBA" id="ARBA00022448"/>
    </source>
</evidence>
<organism evidence="9">
    <name type="scientific">mine drainage metagenome</name>
    <dbReference type="NCBI Taxonomy" id="410659"/>
    <lineage>
        <taxon>unclassified sequences</taxon>
        <taxon>metagenomes</taxon>
        <taxon>ecological metagenomes</taxon>
    </lineage>
</organism>
<feature type="non-terminal residue" evidence="9">
    <location>
        <position position="1"/>
    </location>
</feature>
<comment type="subcellular location">
    <subcellularLocation>
        <location evidence="1">Endomembrane system</location>
        <topology evidence="1">Multi-pass membrane protein</topology>
    </subcellularLocation>
</comment>
<evidence type="ECO:0000256" key="1">
    <source>
        <dbReference type="ARBA" id="ARBA00004127"/>
    </source>
</evidence>
<feature type="transmembrane region" description="Helical" evidence="8">
    <location>
        <begin position="54"/>
        <end position="81"/>
    </location>
</feature>
<keyword evidence="4" id="KW-0533">Nickel</keyword>
<name>T0ZP34_9ZZZZ</name>
<feature type="transmembrane region" description="Helical" evidence="8">
    <location>
        <begin position="12"/>
        <end position="33"/>
    </location>
</feature>
<evidence type="ECO:0000256" key="7">
    <source>
        <dbReference type="ARBA" id="ARBA00023136"/>
    </source>
</evidence>
<evidence type="ECO:0000256" key="8">
    <source>
        <dbReference type="SAM" id="Phobius"/>
    </source>
</evidence>
<dbReference type="AlphaFoldDB" id="T0ZP34"/>
<evidence type="ECO:0000256" key="5">
    <source>
        <dbReference type="ARBA" id="ARBA00022692"/>
    </source>
</evidence>
<dbReference type="InterPro" id="IPR011541">
    <property type="entry name" value="Ni/Co_transpt_high_affinity"/>
</dbReference>
<sequence>LALTGGAAASRIPAYAVLALPILFTAGMSLMDTADGVLMTRAYGWAFFTPVRRIFYNLTTTSLSVAVALVIGSIEIMQVLIGEFAWHGVVARTIVGLSFDGLGYLIVAMFVLAWAISYSVWRLKRLEQSA</sequence>
<keyword evidence="6 8" id="KW-1133">Transmembrane helix</keyword>
<reference evidence="9" key="2">
    <citation type="journal article" date="2014" name="ISME J.">
        <title>Microbial stratification in low pH oxic and suboxic macroscopic growths along an acid mine drainage.</title>
        <authorList>
            <person name="Mendez-Garcia C."/>
            <person name="Mesa V."/>
            <person name="Sprenger R.R."/>
            <person name="Richter M."/>
            <person name="Diez M.S."/>
            <person name="Solano J."/>
            <person name="Bargiela R."/>
            <person name="Golyshina O.V."/>
            <person name="Manteca A."/>
            <person name="Ramos J.L."/>
            <person name="Gallego J.R."/>
            <person name="Llorente I."/>
            <person name="Martins Dos Santos V.A."/>
            <person name="Jensen O.N."/>
            <person name="Pelaez A.I."/>
            <person name="Sanchez J."/>
            <person name="Ferrer M."/>
        </authorList>
    </citation>
    <scope>NUCLEOTIDE SEQUENCE</scope>
</reference>
<feature type="transmembrane region" description="Helical" evidence="8">
    <location>
        <begin position="101"/>
        <end position="121"/>
    </location>
</feature>
<keyword evidence="3" id="KW-0813">Transport</keyword>
<dbReference type="GO" id="GO:0005886">
    <property type="term" value="C:plasma membrane"/>
    <property type="evidence" value="ECO:0007669"/>
    <property type="project" value="InterPro"/>
</dbReference>
<dbReference type="PANTHER" id="PTHR31611">
    <property type="entry name" value="HIGH-AFFINITY NICKEL TRANSPORT PROTEIN NIC1"/>
    <property type="match status" value="1"/>
</dbReference>
<evidence type="ECO:0000313" key="9">
    <source>
        <dbReference type="EMBL" id="EQD31560.1"/>
    </source>
</evidence>
<dbReference type="GO" id="GO:0015099">
    <property type="term" value="F:nickel cation transmembrane transporter activity"/>
    <property type="evidence" value="ECO:0007669"/>
    <property type="project" value="InterPro"/>
</dbReference>
<keyword evidence="7 8" id="KW-0472">Membrane</keyword>
<accession>T0ZP34</accession>
<proteinExistence type="inferred from homology"/>
<gene>
    <name evidence="9" type="ORF">B1B_18069</name>
</gene>
<comment type="similarity">
    <text evidence="2">Belongs to the NiCoT transporter (TC 2.A.52) family.</text>
</comment>